<dbReference type="EMBL" id="BMJJ01000002">
    <property type="protein sequence ID" value="GGD07798.1"/>
    <property type="molecule type" value="Genomic_DNA"/>
</dbReference>
<reference evidence="1" key="1">
    <citation type="journal article" date="2014" name="Int. J. Syst. Evol. Microbiol.">
        <title>Complete genome sequence of Corynebacterium casei LMG S-19264T (=DSM 44701T), isolated from a smear-ripened cheese.</title>
        <authorList>
            <consortium name="US DOE Joint Genome Institute (JGI-PGF)"/>
            <person name="Walter F."/>
            <person name="Albersmeier A."/>
            <person name="Kalinowski J."/>
            <person name="Ruckert C."/>
        </authorList>
    </citation>
    <scope>NUCLEOTIDE SEQUENCE</scope>
    <source>
        <strain evidence="1">CGMCC 1.15493</strain>
    </source>
</reference>
<gene>
    <name evidence="1" type="ORF">GCM10011335_08360</name>
</gene>
<reference evidence="1" key="2">
    <citation type="submission" date="2020-09" db="EMBL/GenBank/DDBJ databases">
        <authorList>
            <person name="Sun Q."/>
            <person name="Zhou Y."/>
        </authorList>
    </citation>
    <scope>NUCLEOTIDE SEQUENCE</scope>
    <source>
        <strain evidence="1">CGMCC 1.15493</strain>
    </source>
</reference>
<sequence length="177" mass="18468">MVSVIIEAGEDPHALAASLSTLVSGAVEGMVREVVVIDRGLDAATRKVADHAGCRIAAGESLAAIIGLSRGNWLLLLEAGARLSIDWTEAVATHIGDVEGRALTPRAARFSRAKRDQPGFFARFTGRRTALVEGLLVPKPQAIGLAKGAGTLEEMAKGLATTRLAATVRPRLPASRG</sequence>
<name>A0A916XTZ1_9HYPH</name>
<protein>
    <submittedName>
        <fullName evidence="1">Glycosyl transferase family 2</fullName>
    </submittedName>
</protein>
<keyword evidence="2" id="KW-1185">Reference proteome</keyword>
<keyword evidence="1" id="KW-0808">Transferase</keyword>
<dbReference type="GO" id="GO:0016740">
    <property type="term" value="F:transferase activity"/>
    <property type="evidence" value="ECO:0007669"/>
    <property type="project" value="UniProtKB-KW"/>
</dbReference>
<proteinExistence type="predicted"/>
<accession>A0A916XTZ1</accession>
<dbReference type="Proteomes" id="UP000613160">
    <property type="component" value="Unassembled WGS sequence"/>
</dbReference>
<dbReference type="AlphaFoldDB" id="A0A916XTZ1"/>
<comment type="caution">
    <text evidence="1">The sequence shown here is derived from an EMBL/GenBank/DDBJ whole genome shotgun (WGS) entry which is preliminary data.</text>
</comment>
<evidence type="ECO:0000313" key="2">
    <source>
        <dbReference type="Proteomes" id="UP000613160"/>
    </source>
</evidence>
<dbReference type="RefSeq" id="WP_188849336.1">
    <property type="nucleotide sequence ID" value="NZ_BMJJ01000002.1"/>
</dbReference>
<evidence type="ECO:0000313" key="1">
    <source>
        <dbReference type="EMBL" id="GGD07798.1"/>
    </source>
</evidence>
<organism evidence="1 2">
    <name type="scientific">Aureimonas glaciei</name>
    <dbReference type="NCBI Taxonomy" id="1776957"/>
    <lineage>
        <taxon>Bacteria</taxon>
        <taxon>Pseudomonadati</taxon>
        <taxon>Pseudomonadota</taxon>
        <taxon>Alphaproteobacteria</taxon>
        <taxon>Hyphomicrobiales</taxon>
        <taxon>Aurantimonadaceae</taxon>
        <taxon>Aureimonas</taxon>
    </lineage>
</organism>